<gene>
    <name evidence="12" type="ORF">M6B38_300090</name>
</gene>
<dbReference type="PANTHER" id="PTHR26374">
    <property type="entry name" value="ZINC FINGER PROTEIN ZAT5"/>
    <property type="match status" value="1"/>
</dbReference>
<dbReference type="GO" id="GO:0008270">
    <property type="term" value="F:zinc ion binding"/>
    <property type="evidence" value="ECO:0007669"/>
    <property type="project" value="UniProtKB-KW"/>
</dbReference>
<evidence type="ECO:0000256" key="8">
    <source>
        <dbReference type="ARBA" id="ARBA00023242"/>
    </source>
</evidence>
<dbReference type="AlphaFoldDB" id="A0AAX6HPS4"/>
<feature type="compositionally biased region" description="Gly residues" evidence="10">
    <location>
        <begin position="134"/>
        <end position="146"/>
    </location>
</feature>
<comment type="caution">
    <text evidence="12">The sequence shown here is derived from an EMBL/GenBank/DDBJ whole genome shotgun (WGS) entry which is preliminary data.</text>
</comment>
<keyword evidence="6" id="KW-0805">Transcription regulation</keyword>
<keyword evidence="3" id="KW-0677">Repeat</keyword>
<dbReference type="Proteomes" id="UP001140949">
    <property type="component" value="Unassembled WGS sequence"/>
</dbReference>
<feature type="region of interest" description="Disordered" evidence="10">
    <location>
        <begin position="35"/>
        <end position="54"/>
    </location>
</feature>
<dbReference type="PROSITE" id="PS00028">
    <property type="entry name" value="ZINC_FINGER_C2H2_1"/>
    <property type="match status" value="2"/>
</dbReference>
<dbReference type="Pfam" id="PF13912">
    <property type="entry name" value="zf-C2H2_6"/>
    <property type="match status" value="2"/>
</dbReference>
<keyword evidence="4 9" id="KW-0863">Zinc-finger</keyword>
<protein>
    <submittedName>
        <fullName evidence="12">Zinc finger protein ZAT12-like</fullName>
    </submittedName>
</protein>
<feature type="domain" description="C2H2-type" evidence="11">
    <location>
        <begin position="108"/>
        <end position="130"/>
    </location>
</feature>
<reference evidence="12" key="1">
    <citation type="journal article" date="2023" name="GigaByte">
        <title>Genome assembly of the bearded iris, Iris pallida Lam.</title>
        <authorList>
            <person name="Bruccoleri R.E."/>
            <person name="Oakeley E.J."/>
            <person name="Faust A.M.E."/>
            <person name="Altorfer M."/>
            <person name="Dessus-Babus S."/>
            <person name="Burckhardt D."/>
            <person name="Oertli M."/>
            <person name="Naumann U."/>
            <person name="Petersen F."/>
            <person name="Wong J."/>
        </authorList>
    </citation>
    <scope>NUCLEOTIDE SEQUENCE</scope>
    <source>
        <strain evidence="12">GSM-AAB239-AS_SAM_17_03QT</strain>
    </source>
</reference>
<evidence type="ECO:0000256" key="10">
    <source>
        <dbReference type="SAM" id="MobiDB-lite"/>
    </source>
</evidence>
<dbReference type="SMART" id="SM00355">
    <property type="entry name" value="ZnF_C2H2"/>
    <property type="match status" value="2"/>
</dbReference>
<feature type="region of interest" description="Disordered" evidence="10">
    <location>
        <begin position="128"/>
        <end position="159"/>
    </location>
</feature>
<evidence type="ECO:0000256" key="6">
    <source>
        <dbReference type="ARBA" id="ARBA00023015"/>
    </source>
</evidence>
<feature type="compositionally biased region" description="Low complexity" evidence="10">
    <location>
        <begin position="37"/>
        <end position="47"/>
    </location>
</feature>
<dbReference type="PANTHER" id="PTHR26374:SF379">
    <property type="entry name" value="ZINC FINGER PROTEIN ZAT12"/>
    <property type="match status" value="1"/>
</dbReference>
<proteinExistence type="predicted"/>
<dbReference type="InterPro" id="IPR036236">
    <property type="entry name" value="Znf_C2H2_sf"/>
</dbReference>
<accession>A0AAX6HPS4</accession>
<evidence type="ECO:0000259" key="11">
    <source>
        <dbReference type="PROSITE" id="PS50157"/>
    </source>
</evidence>
<evidence type="ECO:0000256" key="7">
    <source>
        <dbReference type="ARBA" id="ARBA00023163"/>
    </source>
</evidence>
<dbReference type="InterPro" id="IPR013087">
    <property type="entry name" value="Znf_C2H2_type"/>
</dbReference>
<evidence type="ECO:0000313" key="13">
    <source>
        <dbReference type="Proteomes" id="UP001140949"/>
    </source>
</evidence>
<comment type="subcellular location">
    <subcellularLocation>
        <location evidence="1">Nucleus</location>
    </subcellularLocation>
</comment>
<dbReference type="SUPFAM" id="SSF57667">
    <property type="entry name" value="beta-beta-alpha zinc fingers"/>
    <property type="match status" value="1"/>
</dbReference>
<evidence type="ECO:0000256" key="9">
    <source>
        <dbReference type="PROSITE-ProRule" id="PRU00042"/>
    </source>
</evidence>
<sequence>MKRSGEEAEAAVESIDLASTLVLLSRGDRDAVILTASSSPTTSSSSSSGGGGGGRRVFECKTCDRQFPSFQALGGHRASHKRLKMVGEQHGQKLVVPPPPLQKKPKVHECPVCGLEFAMGQALGGHMRRHRTGAEGGGGGLTGGRGFVEKKSSSSNGKRVMLDLNLPPLDEDGGERTKFGVGLGLGLGLVCR</sequence>
<keyword evidence="7" id="KW-0804">Transcription</keyword>
<evidence type="ECO:0000256" key="2">
    <source>
        <dbReference type="ARBA" id="ARBA00022723"/>
    </source>
</evidence>
<keyword evidence="8" id="KW-0539">Nucleus</keyword>
<dbReference type="Gene3D" id="3.30.160.60">
    <property type="entry name" value="Classic Zinc Finger"/>
    <property type="match status" value="1"/>
</dbReference>
<keyword evidence="13" id="KW-1185">Reference proteome</keyword>
<evidence type="ECO:0000256" key="4">
    <source>
        <dbReference type="ARBA" id="ARBA00022771"/>
    </source>
</evidence>
<keyword evidence="5" id="KW-0862">Zinc</keyword>
<evidence type="ECO:0000256" key="5">
    <source>
        <dbReference type="ARBA" id="ARBA00022833"/>
    </source>
</evidence>
<dbReference type="GO" id="GO:0005634">
    <property type="term" value="C:nucleus"/>
    <property type="evidence" value="ECO:0007669"/>
    <property type="project" value="UniProtKB-SubCell"/>
</dbReference>
<evidence type="ECO:0000256" key="1">
    <source>
        <dbReference type="ARBA" id="ARBA00004123"/>
    </source>
</evidence>
<dbReference type="EMBL" id="JANAVB010007399">
    <property type="protein sequence ID" value="KAJ6843089.1"/>
    <property type="molecule type" value="Genomic_DNA"/>
</dbReference>
<keyword evidence="2" id="KW-0479">Metal-binding</keyword>
<evidence type="ECO:0000256" key="3">
    <source>
        <dbReference type="ARBA" id="ARBA00022737"/>
    </source>
</evidence>
<dbReference type="PROSITE" id="PS50157">
    <property type="entry name" value="ZINC_FINGER_C2H2_2"/>
    <property type="match status" value="2"/>
</dbReference>
<name>A0AAX6HPS4_IRIPA</name>
<reference evidence="12" key="2">
    <citation type="submission" date="2023-04" db="EMBL/GenBank/DDBJ databases">
        <authorList>
            <person name="Bruccoleri R.E."/>
            <person name="Oakeley E.J."/>
            <person name="Faust A.-M."/>
            <person name="Dessus-Babus S."/>
            <person name="Altorfer M."/>
            <person name="Burckhardt D."/>
            <person name="Oertli M."/>
            <person name="Naumann U."/>
            <person name="Petersen F."/>
            <person name="Wong J."/>
        </authorList>
    </citation>
    <scope>NUCLEOTIDE SEQUENCE</scope>
    <source>
        <strain evidence="12">GSM-AAB239-AS_SAM_17_03QT</strain>
        <tissue evidence="12">Leaf</tissue>
    </source>
</reference>
<feature type="domain" description="C2H2-type" evidence="11">
    <location>
        <begin position="58"/>
        <end position="85"/>
    </location>
</feature>
<organism evidence="12 13">
    <name type="scientific">Iris pallida</name>
    <name type="common">Sweet iris</name>
    <dbReference type="NCBI Taxonomy" id="29817"/>
    <lineage>
        <taxon>Eukaryota</taxon>
        <taxon>Viridiplantae</taxon>
        <taxon>Streptophyta</taxon>
        <taxon>Embryophyta</taxon>
        <taxon>Tracheophyta</taxon>
        <taxon>Spermatophyta</taxon>
        <taxon>Magnoliopsida</taxon>
        <taxon>Liliopsida</taxon>
        <taxon>Asparagales</taxon>
        <taxon>Iridaceae</taxon>
        <taxon>Iridoideae</taxon>
        <taxon>Irideae</taxon>
        <taxon>Iris</taxon>
    </lineage>
</organism>
<evidence type="ECO:0000313" key="12">
    <source>
        <dbReference type="EMBL" id="KAJ6843089.1"/>
    </source>
</evidence>